<keyword evidence="2" id="KW-0472">Membrane</keyword>
<dbReference type="Proteomes" id="UP000290189">
    <property type="component" value="Unassembled WGS sequence"/>
</dbReference>
<accession>A0A3P3YPJ5</accession>
<dbReference type="InterPro" id="IPR006614">
    <property type="entry name" value="Peroxin/Ferlin"/>
</dbReference>
<feature type="region of interest" description="Disordered" evidence="1">
    <location>
        <begin position="1464"/>
        <end position="1483"/>
    </location>
</feature>
<organism evidence="5 6">
    <name type="scientific">Plasmodiophora brassicae</name>
    <name type="common">Clubroot disease agent</name>
    <dbReference type="NCBI Taxonomy" id="37360"/>
    <lineage>
        <taxon>Eukaryota</taxon>
        <taxon>Sar</taxon>
        <taxon>Rhizaria</taxon>
        <taxon>Endomyxa</taxon>
        <taxon>Phytomyxea</taxon>
        <taxon>Plasmodiophorida</taxon>
        <taxon>Plasmodiophoridae</taxon>
        <taxon>Plasmodiophora</taxon>
    </lineage>
</organism>
<feature type="transmembrane region" description="Helical" evidence="2">
    <location>
        <begin position="391"/>
        <end position="414"/>
    </location>
</feature>
<feature type="region of interest" description="Disordered" evidence="1">
    <location>
        <begin position="2054"/>
        <end position="2078"/>
    </location>
</feature>
<evidence type="ECO:0000256" key="1">
    <source>
        <dbReference type="SAM" id="MobiDB-lite"/>
    </source>
</evidence>
<dbReference type="PANTHER" id="PTHR15678:SF6">
    <property type="entry name" value="BRIDGE-LIKE LIPID TRANSFER PROTEIN FAMILY MEMBER 2"/>
    <property type="match status" value="1"/>
</dbReference>
<dbReference type="InterPro" id="IPR010482">
    <property type="entry name" value="TECPR1-like_DysF"/>
</dbReference>
<feature type="domain" description="Peroxin/Ferlin" evidence="4">
    <location>
        <begin position="1353"/>
        <end position="1386"/>
    </location>
</feature>
<feature type="compositionally biased region" description="Basic residues" evidence="1">
    <location>
        <begin position="2273"/>
        <end position="2288"/>
    </location>
</feature>
<dbReference type="SMART" id="SM00693">
    <property type="entry name" value="DysFN"/>
    <property type="match status" value="1"/>
</dbReference>
<dbReference type="SMART" id="SM00694">
    <property type="entry name" value="DysFC"/>
    <property type="match status" value="1"/>
</dbReference>
<feature type="region of interest" description="Disordered" evidence="1">
    <location>
        <begin position="2169"/>
        <end position="2288"/>
    </location>
</feature>
<sequence length="2288" mass="251571">MDWVTLLAWVVLVGVAFGRLGVAAVVVNGVLRRLLPSWASARIRGVSLLSVDGVAVRTGASSPMFYCESIRLCRGRTAPVRILCRRVIVREWRVDTASSRVGTPVTTGLVPQSVKPLMPHIERCVRKLASYFEVHVEDVAIGGSFAPGDGTTVASFRLEASAVQLKISGATVTSIAVQLSVDSFPITPCVTVEKIECQADYTFLDTSPASARADLFGISVTCNPMSLSMSSLDLSYTPSNLSVAGQVISVGLKDEVVLSVGMVSSDATLTNPEVSVCGLHVHCTSELSDVVLGAWESLQNCSISLGANPPRIQSVFVADSRVSVLSRDFIVFSAAECALSGSHQIVMRRVESILGESRLISCDFVSLSWATPSKVLVGCDRTSFQIVVVEIVIVNTIVIAVLVATMSLASITVCGKRWSLLLSQAQCRHASKTFLTANEIRFLGNPAGYASSNCVHESLRVIASHVRGTWTPALQLDMMDFIKRIVAIVIIAKFSLFQRCFGHLKLPSRPASLPAGLAESDVKIPNEFFRWAYETRAPYLQERFKFVSLSITDVVVHVALHSSHDIAIRAQQFGSAFAPYHWMLHDVGVWWNGYPCVRLDRVTVARMLGDSTRSEPVQDAVAASREFREESVSMLEYLPLRIDADGLLVKVPHDTLLVPELRLLTVQLDGLVTAMEQLPTLHQLSLGEDLLGPGYSAPPAASPSKISVHLQRGISISLMDSHWDAWISQIHHVGLDERVAAESRRELLRLKIREHQRRSGHILTDARIATMSSRLAETNFAMYKGRIDQLKEQHHNRWRFPSRENGSFEEEYPGAGDFRCGSLVSVNVDSAVISVSIIDQASHFMLPLLLPLSRVNAAFSLDVSASCLVVQLRQFSPELINLSSFTCRLWMRIVTPASLPPQLATNVELHGSSTHLYKVALKESLIPPLVELFVQSATAVQPHVSFSTDITSTLQLVASSLERFLPVFLDPALKDVNVLDLSRYLCIIREVRDIRVTDWKAQISKQTLYALASDAGEGPSLSLSGSLLAVELEVGELRLTISSVTSTLSDSSVCYDTVDASDSVVSGPDDRLLRMSPRPGTKCNEIVYDSTTLGRLQDILITVSFEIRNGSGELCTSPWQYRLEPSNASWAAFSASSIGAKVRVSNGDNPRETALAINKHMLPSLSRLASFGPPVRYEGLLASLQLCVRLHNLTLSLLDVQTDSAPGRGLRLVVGSVNLSGHLHRHPFDRVQWILRRAYACIDQLSLSLIANRSYWADSLVEQDLYGDIQEGRVVVVHTYENQRFWLGRGWLSQMLPTDRPTWSDADGNEELPRDHPAFDLPSDRHWVWEGPWKIDKGQLRPPDLGPCVDANGWEYAHDFPRQYTHKRRWTDNVRRRRWYRVRRLISNDAHATESQSRQSESRRRGGLLAQIEMVSVRQKAVDDQAVPDPAVEEDRAIVSNGSANEDCQKPRVNSLLSFFAISPTGGSKEHQTDEPEPDHVGSLEVEGESVDDASDRSHLYHIVVKNPRARMTLETRDALVVLYRSFLHTLLTECNWDPAPPTTEQPDGAISDHSNDESDMELPSYTHHDASSSSSSDDDNDNSAPVHVEDDVEDDVLSGIASHDTFLDGSNADESVNAVSLLDLVSIDLVRLQLALESTEKTSNPGVLFFCASQCLVNMRTLAPSDDIASPESSLHIDLRILIEKMTFRLAPTDIDVDAGITWCLFDSLQDNLLKPILEPVPVQASAALALPLRSSQRTRVCMLLPSLKFSLDAPQLTLVSSIVADTLLTPLPASSASTALQESYAVVAAARADRRRLLWQIRQLEWLMGVFHETDGDDNNGNGAIDELALLEAHSRTLHEQFEAVDDVVVRAQYDMFRRIRAEWTTSCGANVDLQIRIETIAISLMSPAMTPFVTASVPGIFALIAAQLHGEGSASVSMEINDITVYDDDLNEFVVSSAITKSLQQQQLPLALDSGSHISDNAVHDSHRRVVFTLQAHLKRVGGIVVISSAVGNLAHLTVSLTQSLIEALISFFSATPMSLAERRILQGQDRFVPSAQGVLGLAEVAHIHTPSSASTSMSSPAHSTQLQSPRDRDQALMDERSATSIIITYLRIGTIRLTVNYRGNGSMADFQGLCVRLPPLVYQRKTWTVDKFLARFKRDLIRALLSQVGPSLAGIVRYKFGGNAAEDDKKRQKPRKQQRDSGPSPVLAFEMTPTASTDSSTMLGFLTSRPQGSSRSGGHQHLVGSQEVVQGLADRHSRHEGERQVSFATDAGDDDGGGGGVERPAQQHERRRMLFGRHHSDKQQ</sequence>
<dbReference type="Pfam" id="PF10344">
    <property type="entry name" value="Hobbit"/>
    <property type="match status" value="1"/>
</dbReference>
<dbReference type="InterPro" id="IPR045167">
    <property type="entry name" value="Hobbit"/>
</dbReference>
<gene>
    <name evidence="5" type="ORF">PLBR_LOCUS9298</name>
</gene>
<feature type="compositionally biased region" description="Basic and acidic residues" evidence="1">
    <location>
        <begin position="2237"/>
        <end position="2247"/>
    </location>
</feature>
<name>A0A3P3YPJ5_PLABS</name>
<geneLocation type="mitochondrion" evidence="5"/>
<evidence type="ECO:0000313" key="5">
    <source>
        <dbReference type="EMBL" id="SPR02083.1"/>
    </source>
</evidence>
<keyword evidence="5" id="KW-0496">Mitochondrion</keyword>
<feature type="compositionally biased region" description="Polar residues" evidence="1">
    <location>
        <begin position="2197"/>
        <end position="2221"/>
    </location>
</feature>
<dbReference type="Pfam" id="PF06398">
    <property type="entry name" value="Pex24p"/>
    <property type="match status" value="1"/>
</dbReference>
<feature type="region of interest" description="Disordered" evidence="1">
    <location>
        <begin position="1535"/>
        <end position="1587"/>
    </location>
</feature>
<feature type="domain" description="Peroxin/Ferlin" evidence="3">
    <location>
        <begin position="1272"/>
        <end position="1336"/>
    </location>
</feature>
<keyword evidence="2" id="KW-1133">Transmembrane helix</keyword>
<dbReference type="GO" id="GO:0005737">
    <property type="term" value="C:cytoplasm"/>
    <property type="evidence" value="ECO:0007669"/>
    <property type="project" value="UniProtKB-ARBA"/>
</dbReference>
<feature type="compositionally biased region" description="Basic and acidic residues" evidence="1">
    <location>
        <begin position="1468"/>
        <end position="1482"/>
    </location>
</feature>
<evidence type="ECO:0000256" key="2">
    <source>
        <dbReference type="SAM" id="Phobius"/>
    </source>
</evidence>
<evidence type="ECO:0000259" key="4">
    <source>
        <dbReference type="SMART" id="SM00694"/>
    </source>
</evidence>
<evidence type="ECO:0000259" key="3">
    <source>
        <dbReference type="SMART" id="SM00693"/>
    </source>
</evidence>
<dbReference type="GO" id="GO:0098588">
    <property type="term" value="C:bounding membrane of organelle"/>
    <property type="evidence" value="ECO:0007669"/>
    <property type="project" value="UniProtKB-ARBA"/>
</dbReference>
<dbReference type="PANTHER" id="PTHR15678">
    <property type="entry name" value="ANTIGEN MLAA-22-RELATED"/>
    <property type="match status" value="1"/>
</dbReference>
<dbReference type="EMBL" id="OVEO01000020">
    <property type="protein sequence ID" value="SPR02083.1"/>
    <property type="molecule type" value="Genomic_DNA"/>
</dbReference>
<protein>
    <recommendedName>
        <fullName evidence="3 4">Peroxin/Ferlin domain-containing protein</fullName>
    </recommendedName>
</protein>
<proteinExistence type="predicted"/>
<feature type="compositionally biased region" description="Low complexity" evidence="1">
    <location>
        <begin position="2054"/>
        <end position="2067"/>
    </location>
</feature>
<evidence type="ECO:0000313" key="6">
    <source>
        <dbReference type="Proteomes" id="UP000290189"/>
    </source>
</evidence>
<keyword evidence="2" id="KW-0812">Transmembrane</keyword>
<reference evidence="5 6" key="1">
    <citation type="submission" date="2018-03" db="EMBL/GenBank/DDBJ databases">
        <authorList>
            <person name="Fogelqvist J."/>
        </authorList>
    </citation>
    <scope>NUCLEOTIDE SEQUENCE [LARGE SCALE GENOMIC DNA]</scope>
</reference>